<dbReference type="AlphaFoldDB" id="A0A1B8PKW3"/>
<dbReference type="OrthoDB" id="6650393at2"/>
<evidence type="ECO:0000313" key="3">
    <source>
        <dbReference type="Proteomes" id="UP000092671"/>
    </source>
</evidence>
<dbReference type="RefSeq" id="WP_066892717.1">
    <property type="nucleotide sequence ID" value="NZ_LZDN01000006.1"/>
</dbReference>
<accession>A0A1B8PKW3</accession>
<sequence>MAYIIKKQDLADDKDFTSTFTHDKTGIRVTFYSALKPAFLRTHALIMAKKEQEQDTPLTADVIAKMNDDELNINEAMGYAIGEHLIADWDVVLDDDGSQDKLPITGENFIKLIACLPDGFEFSIWCLECSEKTAQNAKQKATDLAKKPSKGSNGSKTTKT</sequence>
<dbReference type="Proteomes" id="UP000092671">
    <property type="component" value="Unassembled WGS sequence"/>
</dbReference>
<evidence type="ECO:0000256" key="1">
    <source>
        <dbReference type="SAM" id="MobiDB-lite"/>
    </source>
</evidence>
<organism evidence="2 3">
    <name type="scientific">Moraxella nonliquefaciens</name>
    <dbReference type="NCBI Taxonomy" id="478"/>
    <lineage>
        <taxon>Bacteria</taxon>
        <taxon>Pseudomonadati</taxon>
        <taxon>Pseudomonadota</taxon>
        <taxon>Gammaproteobacteria</taxon>
        <taxon>Moraxellales</taxon>
        <taxon>Moraxellaceae</taxon>
        <taxon>Moraxella</taxon>
    </lineage>
</organism>
<feature type="compositionally biased region" description="Polar residues" evidence="1">
    <location>
        <begin position="150"/>
        <end position="160"/>
    </location>
</feature>
<proteinExistence type="predicted"/>
<reference evidence="2 3" key="1">
    <citation type="submission" date="2016-06" db="EMBL/GenBank/DDBJ databases">
        <title>Draft genome of Moraxella nonliquefaciens CCUG 60284.</title>
        <authorList>
            <person name="Salva-Serra F."/>
            <person name="Engstrom-Jakobsson H."/>
            <person name="Thorell K."/>
            <person name="Gonzales-Siles L."/>
            <person name="Karlsson R."/>
            <person name="Boulund F."/>
            <person name="Engstrand L."/>
            <person name="Kristiansson E."/>
            <person name="Moore E."/>
        </authorList>
    </citation>
    <scope>NUCLEOTIDE SEQUENCE [LARGE SCALE GENOMIC DNA]</scope>
    <source>
        <strain evidence="2 3">CCUG 60284</strain>
    </source>
</reference>
<dbReference type="EMBL" id="LZDN01000006">
    <property type="protein sequence ID" value="OBX51464.1"/>
    <property type="molecule type" value="Genomic_DNA"/>
</dbReference>
<gene>
    <name evidence="2" type="ORF">A9Z60_07705</name>
</gene>
<evidence type="ECO:0000313" key="2">
    <source>
        <dbReference type="EMBL" id="OBX51464.1"/>
    </source>
</evidence>
<name>A0A1B8PKW3_MORNO</name>
<feature type="region of interest" description="Disordered" evidence="1">
    <location>
        <begin position="137"/>
        <end position="160"/>
    </location>
</feature>
<protein>
    <submittedName>
        <fullName evidence="2">Uncharacterized protein</fullName>
    </submittedName>
</protein>
<comment type="caution">
    <text evidence="2">The sequence shown here is derived from an EMBL/GenBank/DDBJ whole genome shotgun (WGS) entry which is preliminary data.</text>
</comment>